<dbReference type="SUPFAM" id="SSF69754">
    <property type="entry name" value="Ribosome binding protein Y (YfiA homologue)"/>
    <property type="match status" value="1"/>
</dbReference>
<dbReference type="Gene3D" id="3.30.160.100">
    <property type="entry name" value="Ribosome hibernation promotion factor-like"/>
    <property type="match status" value="1"/>
</dbReference>
<evidence type="ECO:0000313" key="2">
    <source>
        <dbReference type="Proteomes" id="UP000631034"/>
    </source>
</evidence>
<protein>
    <submittedName>
        <fullName evidence="1">Ribosome-associated translation inhibitor RaiA</fullName>
    </submittedName>
</protein>
<dbReference type="CDD" id="cd00552">
    <property type="entry name" value="RaiA"/>
    <property type="match status" value="1"/>
</dbReference>
<reference evidence="1" key="1">
    <citation type="submission" date="2020-10" db="EMBL/GenBank/DDBJ databases">
        <title>Genome sequence of the unusual species of purple photosynthetic bacteria, Phaeovibrio sulfidiphilus DSM 23193, type strain.</title>
        <authorList>
            <person name="Kyndt J.A."/>
            <person name="Meyer T.E."/>
        </authorList>
    </citation>
    <scope>NUCLEOTIDE SEQUENCE</scope>
    <source>
        <strain evidence="1">DSM 23193</strain>
    </source>
</reference>
<dbReference type="Pfam" id="PF02482">
    <property type="entry name" value="Ribosomal_S30AE"/>
    <property type="match status" value="1"/>
</dbReference>
<organism evidence="1 2">
    <name type="scientific">Phaeovibrio sulfidiphilus</name>
    <dbReference type="NCBI Taxonomy" id="1220600"/>
    <lineage>
        <taxon>Bacteria</taxon>
        <taxon>Pseudomonadati</taxon>
        <taxon>Pseudomonadota</taxon>
        <taxon>Alphaproteobacteria</taxon>
        <taxon>Rhodospirillales</taxon>
        <taxon>Rhodospirillaceae</taxon>
        <taxon>Phaeovibrio</taxon>
    </lineage>
</organism>
<accession>A0A8J6YLI7</accession>
<name>A0A8J6YLI7_9PROT</name>
<sequence length="123" mass="14088">MQTPAQIVFLGLDRSDAIEERIQTKLTKLEQFTKNITAARVVVEYHHKNPSQQNRRGKPFLITVTISLPGEDLVSRSALGDDPGQLKEHEDISVALRDAFTAMERQLKDLVEKRREEYRSATR</sequence>
<keyword evidence="2" id="KW-1185">Reference proteome</keyword>
<comment type="caution">
    <text evidence="1">The sequence shown here is derived from an EMBL/GenBank/DDBJ whole genome shotgun (WGS) entry which is preliminary data.</text>
</comment>
<dbReference type="AlphaFoldDB" id="A0A8J6YLI7"/>
<gene>
    <name evidence="1" type="ORF">IHV25_03880</name>
</gene>
<evidence type="ECO:0000313" key="1">
    <source>
        <dbReference type="EMBL" id="MBE1236793.1"/>
    </source>
</evidence>
<proteinExistence type="predicted"/>
<dbReference type="EMBL" id="JACZHT010000002">
    <property type="protein sequence ID" value="MBE1236793.1"/>
    <property type="molecule type" value="Genomic_DNA"/>
</dbReference>
<dbReference type="InterPro" id="IPR003489">
    <property type="entry name" value="RHF/RaiA"/>
</dbReference>
<dbReference type="Proteomes" id="UP000631034">
    <property type="component" value="Unassembled WGS sequence"/>
</dbReference>
<dbReference type="RefSeq" id="WP_192533798.1">
    <property type="nucleotide sequence ID" value="NZ_JACZHT010000002.1"/>
</dbReference>
<dbReference type="InterPro" id="IPR036567">
    <property type="entry name" value="RHF-like"/>
</dbReference>